<name>A0A840UV27_9FIRM</name>
<dbReference type="InterPro" id="IPR003544">
    <property type="entry name" value="Cyt_c_biogenesis_CcmB"/>
</dbReference>
<sequence length="224" mass="25218">MEINTSPFRKVCLVLYKEILIEYRSPQRIGVLLMFSLTTFSVVSMALGSQSLTPPFLASLLWIVVFFSAIASLAHSFLQEQQTGTIYVLRLYGGAQPVLFGKLLYNLILLTILFLFVVPLFFMFFTVEMVDWELFLGTLLLGAIGMAVLMTLLSAFLLAAHNQNALFMVISFPILLPLLLFGILLTTQSFQTDTAVNLKQLYFLAGYDVVMLGTSSVLFDYLWY</sequence>
<feature type="transmembrane region" description="Helical" evidence="8">
    <location>
        <begin position="134"/>
        <end position="158"/>
    </location>
</feature>
<evidence type="ECO:0000256" key="4">
    <source>
        <dbReference type="ARBA" id="ARBA00022692"/>
    </source>
</evidence>
<feature type="transmembrane region" description="Helical" evidence="8">
    <location>
        <begin position="29"/>
        <end position="47"/>
    </location>
</feature>
<reference evidence="9 10" key="1">
    <citation type="submission" date="2020-08" db="EMBL/GenBank/DDBJ databases">
        <title>Genomic Encyclopedia of Type Strains, Phase IV (KMG-IV): sequencing the most valuable type-strain genomes for metagenomic binning, comparative biology and taxonomic classification.</title>
        <authorList>
            <person name="Goeker M."/>
        </authorList>
    </citation>
    <scope>NUCLEOTIDE SEQUENCE [LARGE SCALE GENOMIC DNA]</scope>
    <source>
        <strain evidence="9 10">DSM 24661</strain>
    </source>
</reference>
<feature type="transmembrane region" description="Helical" evidence="8">
    <location>
        <begin position="59"/>
        <end position="78"/>
    </location>
</feature>
<proteinExistence type="inferred from homology"/>
<evidence type="ECO:0000256" key="8">
    <source>
        <dbReference type="SAM" id="Phobius"/>
    </source>
</evidence>
<evidence type="ECO:0000256" key="3">
    <source>
        <dbReference type="ARBA" id="ARBA00022448"/>
    </source>
</evidence>
<keyword evidence="10" id="KW-1185">Reference proteome</keyword>
<gene>
    <name evidence="9" type="ORF">HNR32_001453</name>
</gene>
<dbReference type="PANTHER" id="PTHR30070">
    <property type="entry name" value="HEME EXPORTER PROTEIN B"/>
    <property type="match status" value="1"/>
</dbReference>
<comment type="caution">
    <text evidence="9">The sequence shown here is derived from an EMBL/GenBank/DDBJ whole genome shotgun (WGS) entry which is preliminary data.</text>
</comment>
<dbReference type="GO" id="GO:0015232">
    <property type="term" value="F:heme transmembrane transporter activity"/>
    <property type="evidence" value="ECO:0007669"/>
    <property type="project" value="InterPro"/>
</dbReference>
<dbReference type="Pfam" id="PF03379">
    <property type="entry name" value="CcmB"/>
    <property type="match status" value="1"/>
</dbReference>
<evidence type="ECO:0000313" key="9">
    <source>
        <dbReference type="EMBL" id="MBB5336305.1"/>
    </source>
</evidence>
<dbReference type="RefSeq" id="WP_183861124.1">
    <property type="nucleotide sequence ID" value="NZ_JACHFH010000015.1"/>
</dbReference>
<keyword evidence="6 8" id="KW-1133">Transmembrane helix</keyword>
<dbReference type="AlphaFoldDB" id="A0A840UV27"/>
<evidence type="ECO:0000256" key="6">
    <source>
        <dbReference type="ARBA" id="ARBA00022989"/>
    </source>
</evidence>
<evidence type="ECO:0000256" key="7">
    <source>
        <dbReference type="ARBA" id="ARBA00023136"/>
    </source>
</evidence>
<accession>A0A840UV27</accession>
<organism evidence="9 10">
    <name type="scientific">Pectinatus brassicae</name>
    <dbReference type="NCBI Taxonomy" id="862415"/>
    <lineage>
        <taxon>Bacteria</taxon>
        <taxon>Bacillati</taxon>
        <taxon>Bacillota</taxon>
        <taxon>Negativicutes</taxon>
        <taxon>Selenomonadales</taxon>
        <taxon>Selenomonadaceae</taxon>
        <taxon>Pectinatus</taxon>
    </lineage>
</organism>
<protein>
    <submittedName>
        <fullName evidence="9">Heme exporter protein B</fullName>
    </submittedName>
</protein>
<keyword evidence="7 8" id="KW-0472">Membrane</keyword>
<evidence type="ECO:0000256" key="5">
    <source>
        <dbReference type="ARBA" id="ARBA00022748"/>
    </source>
</evidence>
<comment type="subcellular location">
    <subcellularLocation>
        <location evidence="1">Membrane</location>
        <topology evidence="1">Multi-pass membrane protein</topology>
    </subcellularLocation>
</comment>
<feature type="transmembrane region" description="Helical" evidence="8">
    <location>
        <begin position="165"/>
        <end position="186"/>
    </location>
</feature>
<feature type="transmembrane region" description="Helical" evidence="8">
    <location>
        <begin position="99"/>
        <end position="122"/>
    </location>
</feature>
<evidence type="ECO:0000256" key="2">
    <source>
        <dbReference type="ARBA" id="ARBA00010544"/>
    </source>
</evidence>
<evidence type="ECO:0000256" key="1">
    <source>
        <dbReference type="ARBA" id="ARBA00004141"/>
    </source>
</evidence>
<dbReference type="PANTHER" id="PTHR30070:SF1">
    <property type="entry name" value="CYTOCHROME C BIOGENESIS B-RELATED"/>
    <property type="match status" value="1"/>
</dbReference>
<dbReference type="GO" id="GO:1903607">
    <property type="term" value="P:cytochrome c biosynthetic process"/>
    <property type="evidence" value="ECO:0007669"/>
    <property type="project" value="TreeGrafter"/>
</dbReference>
<dbReference type="GO" id="GO:0005886">
    <property type="term" value="C:plasma membrane"/>
    <property type="evidence" value="ECO:0007669"/>
    <property type="project" value="TreeGrafter"/>
</dbReference>
<keyword evidence="3" id="KW-0813">Transport</keyword>
<evidence type="ECO:0000313" key="10">
    <source>
        <dbReference type="Proteomes" id="UP000559117"/>
    </source>
</evidence>
<comment type="similarity">
    <text evidence="2">Belongs to the CcmB/CycW/HelB family.</text>
</comment>
<keyword evidence="5" id="KW-0201">Cytochrome c-type biogenesis</keyword>
<dbReference type="Proteomes" id="UP000559117">
    <property type="component" value="Unassembled WGS sequence"/>
</dbReference>
<dbReference type="GO" id="GO:0017004">
    <property type="term" value="P:cytochrome complex assembly"/>
    <property type="evidence" value="ECO:0007669"/>
    <property type="project" value="UniProtKB-KW"/>
</dbReference>
<feature type="transmembrane region" description="Helical" evidence="8">
    <location>
        <begin position="201"/>
        <end position="223"/>
    </location>
</feature>
<dbReference type="EMBL" id="JACHFH010000015">
    <property type="protein sequence ID" value="MBB5336305.1"/>
    <property type="molecule type" value="Genomic_DNA"/>
</dbReference>
<keyword evidence="4 8" id="KW-0812">Transmembrane</keyword>